<keyword evidence="8" id="KW-1185">Reference proteome</keyword>
<name>A0AAE0JCN1_9PEZI</name>
<proteinExistence type="predicted"/>
<feature type="transmembrane region" description="Helical" evidence="6">
    <location>
        <begin position="158"/>
        <end position="177"/>
    </location>
</feature>
<feature type="transmembrane region" description="Helical" evidence="6">
    <location>
        <begin position="116"/>
        <end position="138"/>
    </location>
</feature>
<dbReference type="GO" id="GO:0016020">
    <property type="term" value="C:membrane"/>
    <property type="evidence" value="ECO:0007669"/>
    <property type="project" value="UniProtKB-SubCell"/>
</dbReference>
<keyword evidence="2 6" id="KW-0812">Transmembrane</keyword>
<evidence type="ECO:0000256" key="2">
    <source>
        <dbReference type="ARBA" id="ARBA00022692"/>
    </source>
</evidence>
<evidence type="ECO:0000256" key="3">
    <source>
        <dbReference type="ARBA" id="ARBA00022989"/>
    </source>
</evidence>
<keyword evidence="3 6" id="KW-1133">Transmembrane helix</keyword>
<feature type="transmembrane region" description="Helical" evidence="6">
    <location>
        <begin position="42"/>
        <end position="62"/>
    </location>
</feature>
<reference evidence="7" key="1">
    <citation type="journal article" date="2023" name="Mol. Phylogenet. Evol.">
        <title>Genome-scale phylogeny and comparative genomics of the fungal order Sordariales.</title>
        <authorList>
            <person name="Hensen N."/>
            <person name="Bonometti L."/>
            <person name="Westerberg I."/>
            <person name="Brannstrom I.O."/>
            <person name="Guillou S."/>
            <person name="Cros-Aarteil S."/>
            <person name="Calhoun S."/>
            <person name="Haridas S."/>
            <person name="Kuo A."/>
            <person name="Mondo S."/>
            <person name="Pangilinan J."/>
            <person name="Riley R."/>
            <person name="LaButti K."/>
            <person name="Andreopoulos B."/>
            <person name="Lipzen A."/>
            <person name="Chen C."/>
            <person name="Yan M."/>
            <person name="Daum C."/>
            <person name="Ng V."/>
            <person name="Clum A."/>
            <person name="Steindorff A."/>
            <person name="Ohm R.A."/>
            <person name="Martin F."/>
            <person name="Silar P."/>
            <person name="Natvig D.O."/>
            <person name="Lalanne C."/>
            <person name="Gautier V."/>
            <person name="Ament-Velasquez S.L."/>
            <person name="Kruys A."/>
            <person name="Hutchinson M.I."/>
            <person name="Powell A.J."/>
            <person name="Barry K."/>
            <person name="Miller A.N."/>
            <person name="Grigoriev I.V."/>
            <person name="Debuchy R."/>
            <person name="Gladieux P."/>
            <person name="Hiltunen Thoren M."/>
            <person name="Johannesson H."/>
        </authorList>
    </citation>
    <scope>NUCLEOTIDE SEQUENCE</scope>
    <source>
        <strain evidence="7">CBS 560.94</strain>
    </source>
</reference>
<evidence type="ECO:0000256" key="1">
    <source>
        <dbReference type="ARBA" id="ARBA00004141"/>
    </source>
</evidence>
<feature type="transmembrane region" description="Helical" evidence="6">
    <location>
        <begin position="12"/>
        <end position="35"/>
    </location>
</feature>
<feature type="transmembrane region" description="Helical" evidence="6">
    <location>
        <begin position="234"/>
        <end position="252"/>
    </location>
</feature>
<feature type="transmembrane region" description="Helical" evidence="6">
    <location>
        <begin position="74"/>
        <end position="96"/>
    </location>
</feature>
<dbReference type="Pfam" id="PF04479">
    <property type="entry name" value="RTA1"/>
    <property type="match status" value="1"/>
</dbReference>
<evidence type="ECO:0000256" key="5">
    <source>
        <dbReference type="SAM" id="MobiDB-lite"/>
    </source>
</evidence>
<dbReference type="AlphaFoldDB" id="A0AAE0JCN1"/>
<dbReference type="Proteomes" id="UP001278500">
    <property type="component" value="Unassembled WGS sequence"/>
</dbReference>
<sequence>MSDFEFFKYDPSLAANAVFVALFGITAVGHTFLLVRNRTWYFIPFVLGCLFEAIGYIGRIIAAGQTPNWTLAPYLVQSLLILLGPALYAASIYMILGRLIRMLEAEAYSVIRVNWLTKLFVLGDVLSFLAQGAGGGILAKASSAKDQDLGNNVVLGGLGIQVFFFGLFIITTILFHVRIAANPTPKSHSVTVPWRQFLWALYVTSSLILIRSLFRMVEYALGWDSVLMRREVYLLVLDGMLMVIVSTAFLWYHPSRILVGYKQVGMRSVDLEGTTVEGEYTMTSYGGGQQSPSPSPIPSANLKAHDSRQSSSGGRNSLMLGQGKHHRQTPSDDVSSYTPLRR</sequence>
<evidence type="ECO:0000313" key="7">
    <source>
        <dbReference type="EMBL" id="KAK3342570.1"/>
    </source>
</evidence>
<dbReference type="GeneID" id="87866840"/>
<evidence type="ECO:0000256" key="6">
    <source>
        <dbReference type="SAM" id="Phobius"/>
    </source>
</evidence>
<protein>
    <submittedName>
        <fullName evidence="7">RTA1 like protein-domain-containing protein</fullName>
    </submittedName>
</protein>
<feature type="region of interest" description="Disordered" evidence="5">
    <location>
        <begin position="280"/>
        <end position="342"/>
    </location>
</feature>
<dbReference type="EMBL" id="JAUEPP010000005">
    <property type="protein sequence ID" value="KAK3342570.1"/>
    <property type="molecule type" value="Genomic_DNA"/>
</dbReference>
<keyword evidence="4 6" id="KW-0472">Membrane</keyword>
<dbReference type="PANTHER" id="PTHR31465">
    <property type="entry name" value="PROTEIN RTA1-RELATED"/>
    <property type="match status" value="1"/>
</dbReference>
<organism evidence="7 8">
    <name type="scientific">Neurospora tetraspora</name>
    <dbReference type="NCBI Taxonomy" id="94610"/>
    <lineage>
        <taxon>Eukaryota</taxon>
        <taxon>Fungi</taxon>
        <taxon>Dikarya</taxon>
        <taxon>Ascomycota</taxon>
        <taxon>Pezizomycotina</taxon>
        <taxon>Sordariomycetes</taxon>
        <taxon>Sordariomycetidae</taxon>
        <taxon>Sordariales</taxon>
        <taxon>Sordariaceae</taxon>
        <taxon>Neurospora</taxon>
    </lineage>
</organism>
<dbReference type="RefSeq" id="XP_062680363.1">
    <property type="nucleotide sequence ID" value="XM_062829686.1"/>
</dbReference>
<comment type="caution">
    <text evidence="7">The sequence shown here is derived from an EMBL/GenBank/DDBJ whole genome shotgun (WGS) entry which is preliminary data.</text>
</comment>
<feature type="compositionally biased region" description="Polar residues" evidence="5">
    <location>
        <begin position="331"/>
        <end position="342"/>
    </location>
</feature>
<gene>
    <name evidence="7" type="ORF">B0H65DRAFT_549767</name>
</gene>
<comment type="subcellular location">
    <subcellularLocation>
        <location evidence="1">Membrane</location>
        <topology evidence="1">Multi-pass membrane protein</topology>
    </subcellularLocation>
</comment>
<evidence type="ECO:0000313" key="8">
    <source>
        <dbReference type="Proteomes" id="UP001278500"/>
    </source>
</evidence>
<feature type="transmembrane region" description="Helical" evidence="6">
    <location>
        <begin position="197"/>
        <end position="214"/>
    </location>
</feature>
<accession>A0AAE0JCN1</accession>
<evidence type="ECO:0000256" key="4">
    <source>
        <dbReference type="ARBA" id="ARBA00023136"/>
    </source>
</evidence>
<dbReference type="InterPro" id="IPR007568">
    <property type="entry name" value="RTA1"/>
</dbReference>
<reference evidence="7" key="2">
    <citation type="submission" date="2023-06" db="EMBL/GenBank/DDBJ databases">
        <authorList>
            <consortium name="Lawrence Berkeley National Laboratory"/>
            <person name="Haridas S."/>
            <person name="Hensen N."/>
            <person name="Bonometti L."/>
            <person name="Westerberg I."/>
            <person name="Brannstrom I.O."/>
            <person name="Guillou S."/>
            <person name="Cros-Aarteil S."/>
            <person name="Calhoun S."/>
            <person name="Kuo A."/>
            <person name="Mondo S."/>
            <person name="Pangilinan J."/>
            <person name="Riley R."/>
            <person name="Labutti K."/>
            <person name="Andreopoulos B."/>
            <person name="Lipzen A."/>
            <person name="Chen C."/>
            <person name="Yanf M."/>
            <person name="Daum C."/>
            <person name="Ng V."/>
            <person name="Clum A."/>
            <person name="Steindorff A."/>
            <person name="Ohm R."/>
            <person name="Martin F."/>
            <person name="Silar P."/>
            <person name="Natvig D."/>
            <person name="Lalanne C."/>
            <person name="Gautier V."/>
            <person name="Ament-Velasquez S.L."/>
            <person name="Kruys A."/>
            <person name="Hutchinson M.I."/>
            <person name="Powell A.J."/>
            <person name="Barry K."/>
            <person name="Miller A.N."/>
            <person name="Grigoriev I.V."/>
            <person name="Debuchy R."/>
            <person name="Gladieux P."/>
            <person name="Thoren M.H."/>
            <person name="Johannesson H."/>
        </authorList>
    </citation>
    <scope>NUCLEOTIDE SEQUENCE</scope>
    <source>
        <strain evidence="7">CBS 560.94</strain>
    </source>
</reference>
<dbReference type="PANTHER" id="PTHR31465:SF35">
    <property type="entry name" value="RTA1 DOMAIN PROTEIN-RELATED"/>
    <property type="match status" value="1"/>
</dbReference>